<evidence type="ECO:0000256" key="2">
    <source>
        <dbReference type="ARBA" id="ARBA00022741"/>
    </source>
</evidence>
<accession>A0A1X0BW65</accession>
<evidence type="ECO:0000256" key="3">
    <source>
        <dbReference type="ARBA" id="ARBA00022840"/>
    </source>
</evidence>
<dbReference type="PRINTS" id="PR01438">
    <property type="entry name" value="UNVRSLSTRESS"/>
</dbReference>
<comment type="similarity">
    <text evidence="1">Belongs to the universal stress protein A family.</text>
</comment>
<dbReference type="SUPFAM" id="SSF52402">
    <property type="entry name" value="Adenine nucleotide alpha hydrolases-like"/>
    <property type="match status" value="2"/>
</dbReference>
<dbReference type="PANTHER" id="PTHR46268">
    <property type="entry name" value="STRESS RESPONSE PROTEIN NHAX"/>
    <property type="match status" value="1"/>
</dbReference>
<reference evidence="4 5" key="1">
    <citation type="journal article" date="2019" name="Emerg. Microbes Infect.">
        <title>Comprehensive subspecies identification of 175 nontuberculous mycobacteria species based on 7547 genomic profiles.</title>
        <authorList>
            <person name="Matsumoto Y."/>
            <person name="Kinjo T."/>
            <person name="Motooka D."/>
            <person name="Nabeya D."/>
            <person name="Jung N."/>
            <person name="Uechi K."/>
            <person name="Horii T."/>
            <person name="Iida T."/>
            <person name="Fujita J."/>
            <person name="Nakamura S."/>
        </authorList>
    </citation>
    <scope>NUCLEOTIDE SEQUENCE [LARGE SCALE GENOMIC DNA]</scope>
    <source>
        <strain evidence="4 5">JCM 18439</strain>
    </source>
</reference>
<dbReference type="GO" id="GO:0005524">
    <property type="term" value="F:ATP binding"/>
    <property type="evidence" value="ECO:0007669"/>
    <property type="project" value="UniProtKB-KW"/>
</dbReference>
<dbReference type="PANTHER" id="PTHR46268:SF27">
    <property type="entry name" value="UNIVERSAL STRESS PROTEIN RV2623"/>
    <property type="match status" value="1"/>
</dbReference>
<dbReference type="Gene3D" id="3.40.50.620">
    <property type="entry name" value="HUPs"/>
    <property type="match status" value="2"/>
</dbReference>
<dbReference type="AlphaFoldDB" id="A0A1X0BW65"/>
<name>A0A1X0BW65_MYCCF</name>
<keyword evidence="3" id="KW-0067">ATP-binding</keyword>
<evidence type="ECO:0000313" key="4">
    <source>
        <dbReference type="EMBL" id="BBY43504.1"/>
    </source>
</evidence>
<gene>
    <name evidence="4" type="ORF">MCEL_17990</name>
</gene>
<dbReference type="KEGG" id="mcee:MCEL_17990"/>
<dbReference type="STRING" id="1249101.BST21_10990"/>
<dbReference type="InterPro" id="IPR014729">
    <property type="entry name" value="Rossmann-like_a/b/a_fold"/>
</dbReference>
<dbReference type="InterPro" id="IPR006016">
    <property type="entry name" value="UspA"/>
</dbReference>
<dbReference type="CDD" id="cd23944">
    <property type="entry name" value="USP_Rv2623_repeat1"/>
    <property type="match status" value="1"/>
</dbReference>
<dbReference type="Pfam" id="PF00582">
    <property type="entry name" value="Usp"/>
    <property type="match status" value="2"/>
</dbReference>
<sequence>MTDGPTGILVGVDGSPDSEAAIRWATHEALMREQPIRLLHAIAPVVVTWPVAYLEASYLDSMEANGRDVLDQAQKIVQAAAGDNAPPAIETQVVHAAAPPALVAASRKAYMTVSGSRGLGAIGRALLGSVSSGLLHHGQGPVAILGAGNARPGDDTSPVLLGVDGSPASEEATALAFDEASRRGVGLVALHAWSDVGFGSIGSDWDRYEGEGHRILAERLAGWQERYPDVQVQRRIVSDEPARRLVEPSEQAQLVVVGSRGRGGFTSLVLGSVAAKVAQAAAGPVVVVRPR</sequence>
<protein>
    <submittedName>
        <fullName evidence="4">Universal stress protein</fullName>
    </submittedName>
</protein>
<dbReference type="RefSeq" id="WP_083002031.1">
    <property type="nucleotide sequence ID" value="NZ_AP022591.1"/>
</dbReference>
<dbReference type="EMBL" id="AP022591">
    <property type="protein sequence ID" value="BBY43504.1"/>
    <property type="molecule type" value="Genomic_DNA"/>
</dbReference>
<keyword evidence="2" id="KW-0547">Nucleotide-binding</keyword>
<dbReference type="InterPro" id="IPR006015">
    <property type="entry name" value="Universal_stress_UspA"/>
</dbReference>
<evidence type="ECO:0000256" key="1">
    <source>
        <dbReference type="ARBA" id="ARBA00008791"/>
    </source>
</evidence>
<keyword evidence="5" id="KW-1185">Reference proteome</keyword>
<organism evidence="4 5">
    <name type="scientific">Mycolicibacterium celeriflavum</name>
    <name type="common">Mycobacterium celeriflavum</name>
    <dbReference type="NCBI Taxonomy" id="1249101"/>
    <lineage>
        <taxon>Bacteria</taxon>
        <taxon>Bacillati</taxon>
        <taxon>Actinomycetota</taxon>
        <taxon>Actinomycetes</taxon>
        <taxon>Mycobacteriales</taxon>
        <taxon>Mycobacteriaceae</taxon>
        <taxon>Mycolicibacterium</taxon>
    </lineage>
</organism>
<dbReference type="Proteomes" id="UP000466431">
    <property type="component" value="Chromosome"/>
</dbReference>
<evidence type="ECO:0000313" key="5">
    <source>
        <dbReference type="Proteomes" id="UP000466431"/>
    </source>
</evidence>
<dbReference type="OrthoDB" id="3174546at2"/>
<proteinExistence type="inferred from homology"/>